<dbReference type="Gene3D" id="3.40.30.10">
    <property type="entry name" value="Glutaredoxin"/>
    <property type="match status" value="1"/>
</dbReference>
<evidence type="ECO:0000259" key="6">
    <source>
        <dbReference type="PROSITE" id="PS51396"/>
    </source>
</evidence>
<feature type="domain" description="Thioredoxin" evidence="5">
    <location>
        <begin position="167"/>
        <end position="349"/>
    </location>
</feature>
<keyword evidence="2" id="KW-0645">Protease</keyword>
<dbReference type="PANTHER" id="PTHR12378">
    <property type="entry name" value="DESUMOYLATING ISOPEPTIDASE"/>
    <property type="match status" value="1"/>
</dbReference>
<dbReference type="AlphaFoldDB" id="A0A139AL16"/>
<organism evidence="8 9">
    <name type="scientific">Gonapodya prolifera (strain JEL478)</name>
    <name type="common">Monoblepharis prolifera</name>
    <dbReference type="NCBI Taxonomy" id="1344416"/>
    <lineage>
        <taxon>Eukaryota</taxon>
        <taxon>Fungi</taxon>
        <taxon>Fungi incertae sedis</taxon>
        <taxon>Chytridiomycota</taxon>
        <taxon>Chytridiomycota incertae sedis</taxon>
        <taxon>Monoblepharidomycetes</taxon>
        <taxon>Monoblepharidales</taxon>
        <taxon>Gonapodyaceae</taxon>
        <taxon>Gonapodya</taxon>
    </lineage>
</organism>
<evidence type="ECO:0000256" key="1">
    <source>
        <dbReference type="ARBA" id="ARBA00008140"/>
    </source>
</evidence>
<evidence type="ECO:0000256" key="4">
    <source>
        <dbReference type="SAM" id="MobiDB-lite"/>
    </source>
</evidence>
<feature type="domain" description="PPPDE" evidence="7">
    <location>
        <begin position="6"/>
        <end position="146"/>
    </location>
</feature>
<dbReference type="Pfam" id="PF08324">
    <property type="entry name" value="PUL"/>
    <property type="match status" value="1"/>
</dbReference>
<accession>A0A139AL16</accession>
<dbReference type="GO" id="GO:0070646">
    <property type="term" value="P:protein modification by small protein removal"/>
    <property type="evidence" value="ECO:0007669"/>
    <property type="project" value="TreeGrafter"/>
</dbReference>
<dbReference type="STRING" id="1344416.A0A139AL16"/>
<dbReference type="PROSITE" id="PS51352">
    <property type="entry name" value="THIOREDOXIN_2"/>
    <property type="match status" value="1"/>
</dbReference>
<proteinExistence type="inferred from homology"/>
<dbReference type="InterPro" id="IPR042266">
    <property type="entry name" value="PPPDE_sf"/>
</dbReference>
<dbReference type="PROSITE" id="PS51396">
    <property type="entry name" value="PUL"/>
    <property type="match status" value="1"/>
</dbReference>
<dbReference type="OrthoDB" id="21221at2759"/>
<dbReference type="SUPFAM" id="SSF52833">
    <property type="entry name" value="Thioredoxin-like"/>
    <property type="match status" value="1"/>
</dbReference>
<evidence type="ECO:0000313" key="9">
    <source>
        <dbReference type="Proteomes" id="UP000070544"/>
    </source>
</evidence>
<keyword evidence="9" id="KW-1185">Reference proteome</keyword>
<dbReference type="SMART" id="SM01179">
    <property type="entry name" value="DUF862"/>
    <property type="match status" value="1"/>
</dbReference>
<reference evidence="8 9" key="1">
    <citation type="journal article" date="2015" name="Genome Biol. Evol.">
        <title>Phylogenomic analyses indicate that early fungi evolved digesting cell walls of algal ancestors of land plants.</title>
        <authorList>
            <person name="Chang Y."/>
            <person name="Wang S."/>
            <person name="Sekimoto S."/>
            <person name="Aerts A.L."/>
            <person name="Choi C."/>
            <person name="Clum A."/>
            <person name="LaButti K.M."/>
            <person name="Lindquist E.A."/>
            <person name="Yee Ngan C."/>
            <person name="Ohm R.A."/>
            <person name="Salamov A.A."/>
            <person name="Grigoriev I.V."/>
            <person name="Spatafora J.W."/>
            <person name="Berbee M.L."/>
        </authorList>
    </citation>
    <scope>NUCLEOTIDE SEQUENCE [LARGE SCALE GENOMIC DNA]</scope>
    <source>
        <strain evidence="8 9">JEL478</strain>
    </source>
</reference>
<feature type="compositionally biased region" description="Pro residues" evidence="4">
    <location>
        <begin position="166"/>
        <end position="176"/>
    </location>
</feature>
<name>A0A139AL16_GONPJ</name>
<dbReference type="EMBL" id="KQ965747">
    <property type="protein sequence ID" value="KXS17388.1"/>
    <property type="molecule type" value="Genomic_DNA"/>
</dbReference>
<dbReference type="CDD" id="cd02947">
    <property type="entry name" value="TRX_family"/>
    <property type="match status" value="1"/>
</dbReference>
<dbReference type="GO" id="GO:0006508">
    <property type="term" value="P:proteolysis"/>
    <property type="evidence" value="ECO:0007669"/>
    <property type="project" value="UniProtKB-KW"/>
</dbReference>
<dbReference type="InterPro" id="IPR013535">
    <property type="entry name" value="PUL_dom"/>
</dbReference>
<dbReference type="InterPro" id="IPR036249">
    <property type="entry name" value="Thioredoxin-like_sf"/>
</dbReference>
<dbReference type="OMA" id="VTLQMAC"/>
<dbReference type="InterPro" id="IPR011989">
    <property type="entry name" value="ARM-like"/>
</dbReference>
<evidence type="ECO:0000256" key="3">
    <source>
        <dbReference type="ARBA" id="ARBA00022801"/>
    </source>
</evidence>
<comment type="similarity">
    <text evidence="1">Belongs to the DeSI family.</text>
</comment>
<evidence type="ECO:0000259" key="7">
    <source>
        <dbReference type="PROSITE" id="PS51858"/>
    </source>
</evidence>
<sequence>MSEESSPVLLYVYDLSQGMARLMSMQLTGRQIDAIYHTSVVAFGREYFFGAGIMSTLPGQSHHGTPIEILPMGYTQLPREVFFEYLQEMRSVYTADKYHLLDNNCNNFTNEVCQFLVGRTIPSHITGLPNEFLQTPLGKQLLPMIEGMFGRSRYNGEQAPASGIAPAPPAPSPPNLPLSSASPSAPLQITSLAQLNSTLTSHKLVVAFFTRDGCAPCKAIAPEFDNIVRTANSSYTQIGRPKTARSGSTQFVHPVIVHASNAPTLPSHFSITGFPTFTFFVDGKRDEGATVLGADRARLKSTIEHLISTSYPPHPHALVTLRGVDGRPATFGVGQDLSKVLAKLKEVVAATGPVEPEAWQTIERVAVELSRKPENLSTVTPINAVSAFRSLWTRLVSSNPDSVFPLLDLLRLCVLNSTLRGPFTNQEADVGRLVMEVIERCTKVETNGKAMGKAGRVMVIRMAANLFAFPDSAKLALSTTSVLPGTPSSYRTLTTSLLVESLLSSDTIVRQTASSLALNISLAISSSYSGSGVDILGGGSVFSPVDGIHERISDDDDSWLVEMASAVARAAEEERDAEVLLRLAAALASIARFAPEGVTGLFGAVEIVDRLKERSKELSSKGDAKADTTSRIVGYVDGLEKLLGTI</sequence>
<dbReference type="InterPro" id="IPR013766">
    <property type="entry name" value="Thioredoxin_domain"/>
</dbReference>
<feature type="region of interest" description="Disordered" evidence="4">
    <location>
        <begin position="156"/>
        <end position="182"/>
    </location>
</feature>
<protein>
    <submittedName>
        <fullName evidence="8">DUF862-domain-containing protein</fullName>
    </submittedName>
</protein>
<dbReference type="Gene3D" id="3.90.1720.30">
    <property type="entry name" value="PPPDE domains"/>
    <property type="match status" value="1"/>
</dbReference>
<evidence type="ECO:0000313" key="8">
    <source>
        <dbReference type="EMBL" id="KXS17388.1"/>
    </source>
</evidence>
<dbReference type="PROSITE" id="PS51858">
    <property type="entry name" value="PPPDE"/>
    <property type="match status" value="1"/>
</dbReference>
<dbReference type="PANTHER" id="PTHR12378:SF7">
    <property type="entry name" value="DESUMOYLATING ISOPEPTIDASE 1"/>
    <property type="match status" value="1"/>
</dbReference>
<dbReference type="PROSITE" id="PS00194">
    <property type="entry name" value="THIOREDOXIN_1"/>
    <property type="match status" value="1"/>
</dbReference>
<dbReference type="Proteomes" id="UP000070544">
    <property type="component" value="Unassembled WGS sequence"/>
</dbReference>
<evidence type="ECO:0000259" key="5">
    <source>
        <dbReference type="PROSITE" id="PS51352"/>
    </source>
</evidence>
<feature type="domain" description="PUL" evidence="6">
    <location>
        <begin position="322"/>
        <end position="635"/>
    </location>
</feature>
<dbReference type="GO" id="GO:0008233">
    <property type="term" value="F:peptidase activity"/>
    <property type="evidence" value="ECO:0007669"/>
    <property type="project" value="UniProtKB-KW"/>
</dbReference>
<dbReference type="InterPro" id="IPR008580">
    <property type="entry name" value="PPPDE_dom"/>
</dbReference>
<evidence type="ECO:0000256" key="2">
    <source>
        <dbReference type="ARBA" id="ARBA00022670"/>
    </source>
</evidence>
<dbReference type="InterPro" id="IPR017937">
    <property type="entry name" value="Thioredoxin_CS"/>
</dbReference>
<dbReference type="Gene3D" id="1.25.10.10">
    <property type="entry name" value="Leucine-rich Repeat Variant"/>
    <property type="match status" value="1"/>
</dbReference>
<keyword evidence="3" id="KW-0378">Hydrolase</keyword>
<gene>
    <name evidence="8" type="ORF">M427DRAFT_110490</name>
</gene>
<dbReference type="Pfam" id="PF00085">
    <property type="entry name" value="Thioredoxin"/>
    <property type="match status" value="1"/>
</dbReference>
<dbReference type="Pfam" id="PF05903">
    <property type="entry name" value="Peptidase_C97"/>
    <property type="match status" value="1"/>
</dbReference>